<keyword evidence="3" id="KW-1185">Reference proteome</keyword>
<dbReference type="Proteomes" id="UP000095751">
    <property type="component" value="Unassembled WGS sequence"/>
</dbReference>
<name>A0A1E7EIY7_9STRA</name>
<evidence type="ECO:0000313" key="3">
    <source>
        <dbReference type="Proteomes" id="UP000095751"/>
    </source>
</evidence>
<dbReference type="EMBL" id="KV784451">
    <property type="protein sequence ID" value="OEU05859.1"/>
    <property type="molecule type" value="Genomic_DNA"/>
</dbReference>
<evidence type="ECO:0000256" key="1">
    <source>
        <dbReference type="SAM" id="MobiDB-lite"/>
    </source>
</evidence>
<dbReference type="AlphaFoldDB" id="A0A1E7EIY7"/>
<dbReference type="InParanoid" id="A0A1E7EIY7"/>
<dbReference type="KEGG" id="fcy:FRACYDRAFT_257737"/>
<sequence>MSEEQCNSKVLDLIFNDSGDNTGDDNGTVTTHRQIETVLDNDKIYSCATTTSADTDTDNATDTDRNWMCKYVDDSCQENVFSNDDSDSDSSSCSSSKEENSDYDYNGKEPTSTMAEEDLASSYHPV</sequence>
<gene>
    <name evidence="2" type="ORF">FRACYDRAFT_257737</name>
</gene>
<feature type="region of interest" description="Disordered" evidence="1">
    <location>
        <begin position="80"/>
        <end position="126"/>
    </location>
</feature>
<evidence type="ECO:0000313" key="2">
    <source>
        <dbReference type="EMBL" id="OEU05859.1"/>
    </source>
</evidence>
<proteinExistence type="predicted"/>
<protein>
    <submittedName>
        <fullName evidence="2">Uncharacterized protein</fullName>
    </submittedName>
</protein>
<accession>A0A1E7EIY7</accession>
<organism evidence="2 3">
    <name type="scientific">Fragilariopsis cylindrus CCMP1102</name>
    <dbReference type="NCBI Taxonomy" id="635003"/>
    <lineage>
        <taxon>Eukaryota</taxon>
        <taxon>Sar</taxon>
        <taxon>Stramenopiles</taxon>
        <taxon>Ochrophyta</taxon>
        <taxon>Bacillariophyta</taxon>
        <taxon>Bacillariophyceae</taxon>
        <taxon>Bacillariophycidae</taxon>
        <taxon>Bacillariales</taxon>
        <taxon>Bacillariaceae</taxon>
        <taxon>Fragilariopsis</taxon>
    </lineage>
</organism>
<reference evidence="2 3" key="1">
    <citation type="submission" date="2016-09" db="EMBL/GenBank/DDBJ databases">
        <title>Extensive genetic diversity and differential bi-allelic expression allows diatom success in the polar Southern Ocean.</title>
        <authorList>
            <consortium name="DOE Joint Genome Institute"/>
            <person name="Mock T."/>
            <person name="Otillar R.P."/>
            <person name="Strauss J."/>
            <person name="Dupont C."/>
            <person name="Frickenhaus S."/>
            <person name="Maumus F."/>
            <person name="Mcmullan M."/>
            <person name="Sanges R."/>
            <person name="Schmutz J."/>
            <person name="Toseland A."/>
            <person name="Valas R."/>
            <person name="Veluchamy A."/>
            <person name="Ward B.J."/>
            <person name="Allen A."/>
            <person name="Barry K."/>
            <person name="Falciatore A."/>
            <person name="Ferrante M."/>
            <person name="Fortunato A.E."/>
            <person name="Gloeckner G."/>
            <person name="Gruber A."/>
            <person name="Hipkin R."/>
            <person name="Janech M."/>
            <person name="Kroth P."/>
            <person name="Leese F."/>
            <person name="Lindquist E."/>
            <person name="Lyon B.R."/>
            <person name="Martin J."/>
            <person name="Mayer C."/>
            <person name="Parker M."/>
            <person name="Quesneville H."/>
            <person name="Raymond J."/>
            <person name="Uhlig C."/>
            <person name="Valentin K.U."/>
            <person name="Worden A.Z."/>
            <person name="Armbrust E.V."/>
            <person name="Bowler C."/>
            <person name="Green B."/>
            <person name="Moulton V."/>
            <person name="Van Oosterhout C."/>
            <person name="Grigoriev I."/>
        </authorList>
    </citation>
    <scope>NUCLEOTIDE SEQUENCE [LARGE SCALE GENOMIC DNA]</scope>
    <source>
        <strain evidence="2 3">CCMP1102</strain>
    </source>
</reference>